<comment type="similarity">
    <text evidence="6">Belongs to the methyltransferase superfamily. RsmI family.</text>
</comment>
<dbReference type="InterPro" id="IPR035996">
    <property type="entry name" value="4pyrrol_Methylase_sf"/>
</dbReference>
<evidence type="ECO:0000256" key="2">
    <source>
        <dbReference type="ARBA" id="ARBA00022552"/>
    </source>
</evidence>
<keyword evidence="2 6" id="KW-0698">rRNA processing</keyword>
<dbReference type="Gene3D" id="3.40.1010.10">
    <property type="entry name" value="Cobalt-precorrin-4 Transmethylase, Domain 1"/>
    <property type="match status" value="1"/>
</dbReference>
<dbReference type="STRING" id="64971.SAMN05421831_101328"/>
<keyword evidence="5 6" id="KW-0949">S-adenosyl-L-methionine</keyword>
<dbReference type="PANTHER" id="PTHR46111">
    <property type="entry name" value="RIBOSOMAL RNA SMALL SUBUNIT METHYLTRANSFERASE I"/>
    <property type="match status" value="1"/>
</dbReference>
<sequence>MSEAALYVVATPIGNLEEMSPRAQAVLKEVDLIAAEDTRHCKQLLKHFSIQTPSLSLHEHNESQRIDQLLNLLAAGKKIALVSDAGTPLISDPGYLLVRQVRSAGYPVIPVAGPCALISALSASGLASDRFYFEGFLPAKTVARQKRLQALADYKATLIFYEAPHRILETLADALSVFGGERQACIAREISKTYETFYTASLSEVQAWLCANPQQVRGEFVFLVEACKANTSADTPSEEAQHLLELLLQEGLALKRACHLVANVYAVKKNHLYQWKLQQSSGCAES</sequence>
<dbReference type="CDD" id="cd11648">
    <property type="entry name" value="RsmI"/>
    <property type="match status" value="1"/>
</dbReference>
<dbReference type="InterPro" id="IPR014776">
    <property type="entry name" value="4pyrrole_Mease_sub2"/>
</dbReference>
<evidence type="ECO:0000256" key="4">
    <source>
        <dbReference type="ARBA" id="ARBA00022679"/>
    </source>
</evidence>
<proteinExistence type="inferred from homology"/>
<dbReference type="InterPro" id="IPR008189">
    <property type="entry name" value="rRNA_ssu_MeTfrase_I"/>
</dbReference>
<dbReference type="RefSeq" id="WP_093308201.1">
    <property type="nucleotide sequence ID" value="NZ_FNYH01000001.1"/>
</dbReference>
<feature type="domain" description="Tetrapyrrole methylase" evidence="7">
    <location>
        <begin position="6"/>
        <end position="205"/>
    </location>
</feature>
<accession>A0A1H6QKI4</accession>
<comment type="catalytic activity">
    <reaction evidence="6">
        <text>cytidine(1402) in 16S rRNA + S-adenosyl-L-methionine = 2'-O-methylcytidine(1402) in 16S rRNA + S-adenosyl-L-homocysteine + H(+)</text>
        <dbReference type="Rhea" id="RHEA:42924"/>
        <dbReference type="Rhea" id="RHEA-COMP:10285"/>
        <dbReference type="Rhea" id="RHEA-COMP:10286"/>
        <dbReference type="ChEBI" id="CHEBI:15378"/>
        <dbReference type="ChEBI" id="CHEBI:57856"/>
        <dbReference type="ChEBI" id="CHEBI:59789"/>
        <dbReference type="ChEBI" id="CHEBI:74495"/>
        <dbReference type="ChEBI" id="CHEBI:82748"/>
        <dbReference type="EC" id="2.1.1.198"/>
    </reaction>
</comment>
<evidence type="ECO:0000256" key="3">
    <source>
        <dbReference type="ARBA" id="ARBA00022603"/>
    </source>
</evidence>
<dbReference type="Pfam" id="PF00590">
    <property type="entry name" value="TP_methylase"/>
    <property type="match status" value="1"/>
</dbReference>
<dbReference type="NCBIfam" id="TIGR00096">
    <property type="entry name" value="16S rRNA (cytidine(1402)-2'-O)-methyltransferase"/>
    <property type="match status" value="1"/>
</dbReference>
<keyword evidence="3 6" id="KW-0489">Methyltransferase</keyword>
<dbReference type="GO" id="GO:0070677">
    <property type="term" value="F:rRNA (cytosine-2'-O-)-methyltransferase activity"/>
    <property type="evidence" value="ECO:0007669"/>
    <property type="project" value="UniProtKB-UniRule"/>
</dbReference>
<dbReference type="EC" id="2.1.1.198" evidence="6"/>
<dbReference type="HAMAP" id="MF_01877">
    <property type="entry name" value="16SrRNA_methyltr_I"/>
    <property type="match status" value="1"/>
</dbReference>
<evidence type="ECO:0000313" key="9">
    <source>
        <dbReference type="EMBL" id="SEI40637.1"/>
    </source>
</evidence>
<protein>
    <recommendedName>
        <fullName evidence="6">Ribosomal RNA small subunit methyltransferase I</fullName>
        <ecNumber evidence="6">2.1.1.198</ecNumber>
    </recommendedName>
    <alternativeName>
        <fullName evidence="6">16S rRNA 2'-O-ribose C1402 methyltransferase</fullName>
    </alternativeName>
    <alternativeName>
        <fullName evidence="6">rRNA (cytidine-2'-O-)-methyltransferase RsmI</fullName>
    </alternativeName>
</protein>
<evidence type="ECO:0000259" key="7">
    <source>
        <dbReference type="Pfam" id="PF00590"/>
    </source>
</evidence>
<comment type="function">
    <text evidence="6">Catalyzes the 2'-O-methylation of the ribose of cytidine 1402 (C1402) in 16S rRNA.</text>
</comment>
<evidence type="ECO:0000256" key="5">
    <source>
        <dbReference type="ARBA" id="ARBA00022691"/>
    </source>
</evidence>
<dbReference type="AlphaFoldDB" id="A0A1H6QKI4"/>
<dbReference type="FunFam" id="3.40.1010.10:FF:000002">
    <property type="entry name" value="Ribosomal RNA small subunit methyltransferase I"/>
    <property type="match status" value="1"/>
</dbReference>
<evidence type="ECO:0000256" key="6">
    <source>
        <dbReference type="HAMAP-Rule" id="MF_01877"/>
    </source>
</evidence>
<dbReference type="GO" id="GO:0005737">
    <property type="term" value="C:cytoplasm"/>
    <property type="evidence" value="ECO:0007669"/>
    <property type="project" value="UniProtKB-SubCell"/>
</dbReference>
<keyword evidence="10" id="KW-1185">Reference proteome</keyword>
<gene>
    <name evidence="6" type="primary">rsmI</name>
    <name evidence="9" type="ORF">SAMN05421831_101328</name>
</gene>
<dbReference type="InterPro" id="IPR014777">
    <property type="entry name" value="4pyrrole_Mease_sub1"/>
</dbReference>
<dbReference type="PIRSF" id="PIRSF005917">
    <property type="entry name" value="MTase_YraL"/>
    <property type="match status" value="1"/>
</dbReference>
<feature type="domain" description="RsmI HTH" evidence="8">
    <location>
        <begin position="235"/>
        <end position="279"/>
    </location>
</feature>
<keyword evidence="1 6" id="KW-0963">Cytoplasm</keyword>
<dbReference type="InterPro" id="IPR000878">
    <property type="entry name" value="4pyrrol_Mease"/>
</dbReference>
<dbReference type="Pfam" id="PF23016">
    <property type="entry name" value="RsmI_C"/>
    <property type="match status" value="1"/>
</dbReference>
<dbReference type="SUPFAM" id="SSF53790">
    <property type="entry name" value="Tetrapyrrole methylase"/>
    <property type="match status" value="1"/>
</dbReference>
<dbReference type="PANTHER" id="PTHR46111:SF1">
    <property type="entry name" value="RIBOSOMAL RNA SMALL SUBUNIT METHYLTRANSFERASE I"/>
    <property type="match status" value="1"/>
</dbReference>
<evidence type="ECO:0000259" key="8">
    <source>
        <dbReference type="Pfam" id="PF23016"/>
    </source>
</evidence>
<evidence type="ECO:0000313" key="10">
    <source>
        <dbReference type="Proteomes" id="UP000242999"/>
    </source>
</evidence>
<reference evidence="10" key="1">
    <citation type="submission" date="2016-10" db="EMBL/GenBank/DDBJ databases">
        <authorList>
            <person name="Varghese N."/>
            <person name="Submissions S."/>
        </authorList>
    </citation>
    <scope>NUCLEOTIDE SEQUENCE [LARGE SCALE GENOMIC DNA]</scope>
    <source>
        <strain evidence="10">DSM 7165</strain>
    </source>
</reference>
<organism evidence="9 10">
    <name type="scientific">Allopseudospirillum japonicum</name>
    <dbReference type="NCBI Taxonomy" id="64971"/>
    <lineage>
        <taxon>Bacteria</taxon>
        <taxon>Pseudomonadati</taxon>
        <taxon>Pseudomonadota</taxon>
        <taxon>Gammaproteobacteria</taxon>
        <taxon>Oceanospirillales</taxon>
        <taxon>Oceanospirillaceae</taxon>
        <taxon>Allopseudospirillum</taxon>
    </lineage>
</organism>
<dbReference type="OrthoDB" id="9809084at2"/>
<comment type="subcellular location">
    <subcellularLocation>
        <location evidence="6">Cytoplasm</location>
    </subcellularLocation>
</comment>
<keyword evidence="4 6" id="KW-0808">Transferase</keyword>
<name>A0A1H6QKI4_9GAMM</name>
<dbReference type="Gene3D" id="3.30.950.10">
    <property type="entry name" value="Methyltransferase, Cobalt-precorrin-4 Transmethylase, Domain 2"/>
    <property type="match status" value="1"/>
</dbReference>
<dbReference type="EMBL" id="FNYH01000001">
    <property type="protein sequence ID" value="SEI40637.1"/>
    <property type="molecule type" value="Genomic_DNA"/>
</dbReference>
<dbReference type="FunFam" id="3.30.950.10:FF:000002">
    <property type="entry name" value="Ribosomal RNA small subunit methyltransferase I"/>
    <property type="match status" value="1"/>
</dbReference>
<dbReference type="InterPro" id="IPR053910">
    <property type="entry name" value="RsmI_HTH"/>
</dbReference>
<evidence type="ECO:0000256" key="1">
    <source>
        <dbReference type="ARBA" id="ARBA00022490"/>
    </source>
</evidence>
<dbReference type="InterPro" id="IPR018063">
    <property type="entry name" value="SAM_MeTrfase_RsmI_CS"/>
</dbReference>
<dbReference type="Proteomes" id="UP000242999">
    <property type="component" value="Unassembled WGS sequence"/>
</dbReference>
<dbReference type="PROSITE" id="PS01296">
    <property type="entry name" value="RSMI"/>
    <property type="match status" value="1"/>
</dbReference>